<accession>A6WAF7</accession>
<protein>
    <submittedName>
        <fullName evidence="1">Uncharacterized protein</fullName>
    </submittedName>
</protein>
<name>A6WAF7_KINRD</name>
<gene>
    <name evidence="1" type="ordered locus">Krad_2315</name>
</gene>
<organism evidence="1 2">
    <name type="scientific">Kineococcus radiotolerans (strain ATCC BAA-149 / DSM 14245 / SRS30216)</name>
    <dbReference type="NCBI Taxonomy" id="266940"/>
    <lineage>
        <taxon>Bacteria</taxon>
        <taxon>Bacillati</taxon>
        <taxon>Actinomycetota</taxon>
        <taxon>Actinomycetes</taxon>
        <taxon>Kineosporiales</taxon>
        <taxon>Kineosporiaceae</taxon>
        <taxon>Kineococcus</taxon>
    </lineage>
</organism>
<sequence length="84" mass="9652">MLPHSPDPAPPVIREHVRVILLAQRPAPMGETAVVGGREMASRALLRRDSWRWSLTPCCTPLAHRWRTPLLSSVRRRHRVRVAY</sequence>
<dbReference type="Proteomes" id="UP000001116">
    <property type="component" value="Chromosome"/>
</dbReference>
<evidence type="ECO:0000313" key="1">
    <source>
        <dbReference type="EMBL" id="ABS03796.1"/>
    </source>
</evidence>
<dbReference type="HOGENOM" id="CLU_2523139_0_0_11"/>
<dbReference type="STRING" id="266940.Krad_2315"/>
<dbReference type="AlphaFoldDB" id="A6WAF7"/>
<reference evidence="2" key="1">
    <citation type="journal article" date="2008" name="PLoS ONE">
        <title>Survival in nuclear waste, extreme resistance, and potential applications gleaned from the genome sequence of Kineococcus radiotolerans SRS30216.</title>
        <authorList>
            <person name="Bagwell C.E."/>
            <person name="Bhat S."/>
            <person name="Hawkins G.M."/>
            <person name="Smith B.W."/>
            <person name="Biswas T."/>
            <person name="Hoover T.R."/>
            <person name="Saunders E."/>
            <person name="Han C.S."/>
            <person name="Tsodikov O.V."/>
            <person name="Shimkets L.J."/>
        </authorList>
    </citation>
    <scope>NUCLEOTIDE SEQUENCE [LARGE SCALE GENOMIC DNA]</scope>
    <source>
        <strain evidence="2">ATCC BAA-149 / DSM 14245 / SRS30216</strain>
    </source>
</reference>
<dbReference type="EMBL" id="CP000750">
    <property type="protein sequence ID" value="ABS03796.1"/>
    <property type="molecule type" value="Genomic_DNA"/>
</dbReference>
<keyword evidence="2" id="KW-1185">Reference proteome</keyword>
<dbReference type="KEGG" id="kra:Krad_2315"/>
<evidence type="ECO:0000313" key="2">
    <source>
        <dbReference type="Proteomes" id="UP000001116"/>
    </source>
</evidence>
<proteinExistence type="predicted"/>